<evidence type="ECO:0000313" key="4">
    <source>
        <dbReference type="Proteomes" id="UP000515151"/>
    </source>
</evidence>
<dbReference type="RefSeq" id="XP_031401397.1">
    <property type="nucleotide sequence ID" value="XM_031545537.1"/>
</dbReference>
<dbReference type="GO" id="GO:0003723">
    <property type="term" value="F:RNA binding"/>
    <property type="evidence" value="ECO:0007669"/>
    <property type="project" value="UniProtKB-UniRule"/>
</dbReference>
<reference evidence="4" key="1">
    <citation type="journal article" date="2020" name="Plant Biotechnol. J.">
        <title>The pomegranate (Punica granatum L.) draft genome dissects genetic divergence between soft- and hard-seeded cultivars.</title>
        <authorList>
            <person name="Luo X."/>
            <person name="Li H."/>
            <person name="Wu Z."/>
            <person name="Yao W."/>
            <person name="Zhao P."/>
            <person name="Cao D."/>
            <person name="Yu H."/>
            <person name="Li K."/>
            <person name="Poudel K."/>
            <person name="Zhao D."/>
            <person name="Zhang F."/>
            <person name="Xia X."/>
            <person name="Chen L."/>
            <person name="Wang Q."/>
            <person name="Jing D."/>
            <person name="Cao S."/>
        </authorList>
    </citation>
    <scope>NUCLEOTIDE SEQUENCE [LARGE SCALE GENOMIC DNA]</scope>
</reference>
<dbReference type="GeneID" id="116211248"/>
<proteinExistence type="predicted"/>
<keyword evidence="1 2" id="KW-0694">RNA-binding</keyword>
<evidence type="ECO:0000259" key="3">
    <source>
        <dbReference type="PROSITE" id="PS50102"/>
    </source>
</evidence>
<dbReference type="RefSeq" id="XP_031401396.1">
    <property type="nucleotide sequence ID" value="XM_031545536.1"/>
</dbReference>
<dbReference type="PROSITE" id="PS50102">
    <property type="entry name" value="RRM"/>
    <property type="match status" value="1"/>
</dbReference>
<dbReference type="SUPFAM" id="SSF54928">
    <property type="entry name" value="RNA-binding domain, RBD"/>
    <property type="match status" value="1"/>
</dbReference>
<keyword evidence="4" id="KW-1185">Reference proteome</keyword>
<evidence type="ECO:0000313" key="5">
    <source>
        <dbReference type="RefSeq" id="XP_031401396.1"/>
    </source>
</evidence>
<accession>A0A6P8E7U2</accession>
<dbReference type="InterPro" id="IPR000504">
    <property type="entry name" value="RRM_dom"/>
</dbReference>
<gene>
    <name evidence="5 6" type="primary">LOC116211248</name>
</gene>
<dbReference type="OrthoDB" id="439808at2759"/>
<dbReference type="Proteomes" id="UP000515151">
    <property type="component" value="Chromosome 6"/>
</dbReference>
<dbReference type="InterPro" id="IPR035979">
    <property type="entry name" value="RBD_domain_sf"/>
</dbReference>
<evidence type="ECO:0000256" key="1">
    <source>
        <dbReference type="ARBA" id="ARBA00022884"/>
    </source>
</evidence>
<feature type="domain" description="RRM" evidence="3">
    <location>
        <begin position="7"/>
        <end position="85"/>
    </location>
</feature>
<evidence type="ECO:0000313" key="6">
    <source>
        <dbReference type="RefSeq" id="XP_031401397.1"/>
    </source>
</evidence>
<dbReference type="AlphaFoldDB" id="A0A6P8E7U2"/>
<dbReference type="Pfam" id="PF00076">
    <property type="entry name" value="RRM_1"/>
    <property type="match status" value="1"/>
</dbReference>
<dbReference type="PANTHER" id="PTHR48027">
    <property type="entry name" value="HETEROGENEOUS NUCLEAR RIBONUCLEOPROTEIN 87F-RELATED"/>
    <property type="match status" value="1"/>
</dbReference>
<protein>
    <submittedName>
        <fullName evidence="5 6">Small RNA-binding protein 11, chloroplastic</fullName>
    </submittedName>
</protein>
<organism evidence="4 5">
    <name type="scientific">Punica granatum</name>
    <name type="common">Pomegranate</name>
    <dbReference type="NCBI Taxonomy" id="22663"/>
    <lineage>
        <taxon>Eukaryota</taxon>
        <taxon>Viridiplantae</taxon>
        <taxon>Streptophyta</taxon>
        <taxon>Embryophyta</taxon>
        <taxon>Tracheophyta</taxon>
        <taxon>Spermatophyta</taxon>
        <taxon>Magnoliopsida</taxon>
        <taxon>eudicotyledons</taxon>
        <taxon>Gunneridae</taxon>
        <taxon>Pentapetalae</taxon>
        <taxon>rosids</taxon>
        <taxon>malvids</taxon>
        <taxon>Myrtales</taxon>
        <taxon>Lythraceae</taxon>
        <taxon>Punica</taxon>
    </lineage>
</organism>
<name>A0A6P8E7U2_PUNGR</name>
<reference evidence="5 6" key="2">
    <citation type="submission" date="2025-04" db="UniProtKB">
        <authorList>
            <consortium name="RefSeq"/>
        </authorList>
    </citation>
    <scope>IDENTIFICATION</scope>
    <source>
        <tissue evidence="5 6">Leaf</tissue>
    </source>
</reference>
<evidence type="ECO:0000256" key="2">
    <source>
        <dbReference type="PROSITE-ProRule" id="PRU00176"/>
    </source>
</evidence>
<sequence length="95" mass="10808">MAKRLSSELFVSRLSFYTTEDGLRKLFSRFGMVKEARIVRDPRNGRPKGFGFVSYDSETEAHKALSGLNGRIIDGRLIFVEFAKKHEGGPQKDQK</sequence>
<dbReference type="FunFam" id="3.30.70.330:FF:001138">
    <property type="entry name" value="RNA-binding (RRM/RBD/RNP motifs) family protein"/>
    <property type="match status" value="1"/>
</dbReference>
<dbReference type="SMART" id="SM00360">
    <property type="entry name" value="RRM"/>
    <property type="match status" value="1"/>
</dbReference>
<dbReference type="Gene3D" id="3.30.70.330">
    <property type="match status" value="1"/>
</dbReference>
<dbReference type="InterPro" id="IPR052462">
    <property type="entry name" value="SLIRP/GR-RBP-like"/>
</dbReference>
<dbReference type="InterPro" id="IPR012677">
    <property type="entry name" value="Nucleotide-bd_a/b_plait_sf"/>
</dbReference>